<dbReference type="Gene3D" id="3.60.15.10">
    <property type="entry name" value="Ribonuclease Z/Hydroxyacylglutathione hydrolase-like"/>
    <property type="match status" value="1"/>
</dbReference>
<dbReference type="PANTHER" id="PTHR42978:SF6">
    <property type="entry name" value="QUORUM-QUENCHING LACTONASE YTNP-RELATED"/>
    <property type="match status" value="1"/>
</dbReference>
<evidence type="ECO:0000313" key="7">
    <source>
        <dbReference type="Proteomes" id="UP001432190"/>
    </source>
</evidence>
<proteinExistence type="inferred from homology"/>
<dbReference type="SUPFAM" id="SSF56281">
    <property type="entry name" value="Metallo-hydrolase/oxidoreductase"/>
    <property type="match status" value="1"/>
</dbReference>
<evidence type="ECO:0000256" key="1">
    <source>
        <dbReference type="ARBA" id="ARBA00007749"/>
    </source>
</evidence>
<evidence type="ECO:0000256" key="4">
    <source>
        <dbReference type="ARBA" id="ARBA00022833"/>
    </source>
</evidence>
<evidence type="ECO:0000256" key="2">
    <source>
        <dbReference type="ARBA" id="ARBA00022723"/>
    </source>
</evidence>
<dbReference type="SMART" id="SM00849">
    <property type="entry name" value="Lactamase_B"/>
    <property type="match status" value="1"/>
</dbReference>
<keyword evidence="2" id="KW-0479">Metal-binding</keyword>
<gene>
    <name evidence="6" type="ORF">OG994_15635</name>
</gene>
<dbReference type="InterPro" id="IPR036866">
    <property type="entry name" value="RibonucZ/Hydroxyglut_hydro"/>
</dbReference>
<feature type="domain" description="Metallo-beta-lactamase" evidence="5">
    <location>
        <begin position="62"/>
        <end position="259"/>
    </location>
</feature>
<dbReference type="EMBL" id="CP108084">
    <property type="protein sequence ID" value="WUP47096.1"/>
    <property type="molecule type" value="Genomic_DNA"/>
</dbReference>
<organism evidence="6 7">
    <name type="scientific">Micromonospora globbae</name>
    <dbReference type="NCBI Taxonomy" id="1894969"/>
    <lineage>
        <taxon>Bacteria</taxon>
        <taxon>Bacillati</taxon>
        <taxon>Actinomycetota</taxon>
        <taxon>Actinomycetes</taxon>
        <taxon>Micromonosporales</taxon>
        <taxon>Micromonosporaceae</taxon>
        <taxon>Micromonospora</taxon>
    </lineage>
</organism>
<dbReference type="RefSeq" id="WP_328850135.1">
    <property type="nucleotide sequence ID" value="NZ_CP108084.1"/>
</dbReference>
<dbReference type="PANTHER" id="PTHR42978">
    <property type="entry name" value="QUORUM-QUENCHING LACTONASE YTNP-RELATED-RELATED"/>
    <property type="match status" value="1"/>
</dbReference>
<dbReference type="Proteomes" id="UP001432190">
    <property type="component" value="Chromosome"/>
</dbReference>
<evidence type="ECO:0000256" key="3">
    <source>
        <dbReference type="ARBA" id="ARBA00022801"/>
    </source>
</evidence>
<keyword evidence="3" id="KW-0378">Hydrolase</keyword>
<sequence length="297" mass="32133">MRSQPTQAPGFQRFRIGNRLVTALYDGYVPIHAADLRGAPREQVRARLADAHLPEDGDPYTAVIAFLVEEDGRHVLVDTGSGSTLGPDTGHLLDSLSAAGVTPDEIAHILITHLHPDHSGGLVTADGDAVYPRATVHVARDDVAYWLDPQRAARAEGVQREIHEAALASLAPYRRTGRLDAFHTSEVLPGVRALDQHGHTAGHTGYLFGEGPEAVLFWGDTVHSHAVQLPHPQVSIAIDNAPDLAVRARGTVFDLVTAHRWWVAAAHLPFPGLGHLRRTDEGYAWVPAHFRPLPAVG</sequence>
<dbReference type="Pfam" id="PF00753">
    <property type="entry name" value="Lactamase_B"/>
    <property type="match status" value="1"/>
</dbReference>
<accession>A0ABZ1RY33</accession>
<keyword evidence="7" id="KW-1185">Reference proteome</keyword>
<evidence type="ECO:0000259" key="5">
    <source>
        <dbReference type="SMART" id="SM00849"/>
    </source>
</evidence>
<name>A0ABZ1RY33_9ACTN</name>
<dbReference type="CDD" id="cd07720">
    <property type="entry name" value="OPHC2-like_MBL-fold"/>
    <property type="match status" value="1"/>
</dbReference>
<dbReference type="InterPro" id="IPR051013">
    <property type="entry name" value="MBL_superfamily_lactonases"/>
</dbReference>
<keyword evidence="4" id="KW-0862">Zinc</keyword>
<reference evidence="6" key="1">
    <citation type="submission" date="2022-10" db="EMBL/GenBank/DDBJ databases">
        <title>The complete genomes of actinobacterial strains from the NBC collection.</title>
        <authorList>
            <person name="Joergensen T.S."/>
            <person name="Alvarez Arevalo M."/>
            <person name="Sterndorff E.B."/>
            <person name="Faurdal D."/>
            <person name="Vuksanovic O."/>
            <person name="Mourched A.-S."/>
            <person name="Charusanti P."/>
            <person name="Shaw S."/>
            <person name="Blin K."/>
            <person name="Weber T."/>
        </authorList>
    </citation>
    <scope>NUCLEOTIDE SEQUENCE</scope>
    <source>
        <strain evidence="6">NBC_00256</strain>
    </source>
</reference>
<protein>
    <submittedName>
        <fullName evidence="6">MBL fold metallo-hydrolase</fullName>
    </submittedName>
</protein>
<dbReference type="InterPro" id="IPR001279">
    <property type="entry name" value="Metallo-B-lactamas"/>
</dbReference>
<comment type="similarity">
    <text evidence="1">Belongs to the metallo-beta-lactamase superfamily.</text>
</comment>
<evidence type="ECO:0000313" key="6">
    <source>
        <dbReference type="EMBL" id="WUP47096.1"/>
    </source>
</evidence>